<keyword evidence="1" id="KW-1133">Transmembrane helix</keyword>
<dbReference type="Proteomes" id="UP001501074">
    <property type="component" value="Unassembled WGS sequence"/>
</dbReference>
<evidence type="ECO:0000256" key="1">
    <source>
        <dbReference type="SAM" id="Phobius"/>
    </source>
</evidence>
<name>A0ABP6ZEC6_9ACTN</name>
<keyword evidence="1" id="KW-0472">Membrane</keyword>
<evidence type="ECO:0000313" key="3">
    <source>
        <dbReference type="Proteomes" id="UP001501074"/>
    </source>
</evidence>
<sequence length="92" mass="10080">MAETPEPTEKTTTAGAFDIRTIIGGLMGIYGVILLVMGLWFTDASEIDRADGVNLNTRVSIGLLVFAAVMLAWVFLRPLRVPVEQDDSERPE</sequence>
<keyword evidence="3" id="KW-1185">Reference proteome</keyword>
<protein>
    <recommendedName>
        <fullName evidence="4">Cell wall anchor protein</fullName>
    </recommendedName>
</protein>
<dbReference type="RefSeq" id="WP_231483082.1">
    <property type="nucleotide sequence ID" value="NZ_BAAAZO010000003.1"/>
</dbReference>
<dbReference type="EMBL" id="BAAAZO010000003">
    <property type="protein sequence ID" value="GAA3605012.1"/>
    <property type="molecule type" value="Genomic_DNA"/>
</dbReference>
<proteinExistence type="predicted"/>
<keyword evidence="1" id="KW-0812">Transmembrane</keyword>
<accession>A0ABP6ZEC6</accession>
<reference evidence="3" key="1">
    <citation type="journal article" date="2019" name="Int. J. Syst. Evol. Microbiol.">
        <title>The Global Catalogue of Microorganisms (GCM) 10K type strain sequencing project: providing services to taxonomists for standard genome sequencing and annotation.</title>
        <authorList>
            <consortium name="The Broad Institute Genomics Platform"/>
            <consortium name="The Broad Institute Genome Sequencing Center for Infectious Disease"/>
            <person name="Wu L."/>
            <person name="Ma J."/>
        </authorList>
    </citation>
    <scope>NUCLEOTIDE SEQUENCE [LARGE SCALE GENOMIC DNA]</scope>
    <source>
        <strain evidence="3">JCM 16902</strain>
    </source>
</reference>
<evidence type="ECO:0008006" key="4">
    <source>
        <dbReference type="Google" id="ProtNLM"/>
    </source>
</evidence>
<evidence type="ECO:0000313" key="2">
    <source>
        <dbReference type="EMBL" id="GAA3605012.1"/>
    </source>
</evidence>
<organism evidence="2 3">
    <name type="scientific">Kineosporia mesophila</name>
    <dbReference type="NCBI Taxonomy" id="566012"/>
    <lineage>
        <taxon>Bacteria</taxon>
        <taxon>Bacillati</taxon>
        <taxon>Actinomycetota</taxon>
        <taxon>Actinomycetes</taxon>
        <taxon>Kineosporiales</taxon>
        <taxon>Kineosporiaceae</taxon>
        <taxon>Kineosporia</taxon>
    </lineage>
</organism>
<feature type="transmembrane region" description="Helical" evidence="1">
    <location>
        <begin position="21"/>
        <end position="41"/>
    </location>
</feature>
<gene>
    <name evidence="2" type="ORF">GCM10022223_20910</name>
</gene>
<feature type="transmembrane region" description="Helical" evidence="1">
    <location>
        <begin position="61"/>
        <end position="79"/>
    </location>
</feature>
<comment type="caution">
    <text evidence="2">The sequence shown here is derived from an EMBL/GenBank/DDBJ whole genome shotgun (WGS) entry which is preliminary data.</text>
</comment>